<feature type="transmembrane region" description="Helical" evidence="8">
    <location>
        <begin position="138"/>
        <end position="158"/>
    </location>
</feature>
<keyword evidence="3 8" id="KW-0812">Transmembrane</keyword>
<evidence type="ECO:0000256" key="7">
    <source>
        <dbReference type="ARBA" id="ARBA00035585"/>
    </source>
</evidence>
<gene>
    <name evidence="8" type="primary">fluC</name>
    <name evidence="8" type="synonym">crcB</name>
    <name evidence="9" type="ORF">NTE_02424</name>
</gene>
<dbReference type="AlphaFoldDB" id="A0A075MYZ0"/>
<dbReference type="GO" id="GO:0046872">
    <property type="term" value="F:metal ion binding"/>
    <property type="evidence" value="ECO:0007669"/>
    <property type="project" value="UniProtKB-KW"/>
</dbReference>
<name>A0A075MYZ0_9ARCH</name>
<dbReference type="EMBL" id="CP007174">
    <property type="protein sequence ID" value="AIF84474.1"/>
    <property type="molecule type" value="Genomic_DNA"/>
</dbReference>
<keyword evidence="10" id="KW-1185">Reference proteome</keyword>
<keyword evidence="8" id="KW-0406">Ion transport</keyword>
<dbReference type="GO" id="GO:0005886">
    <property type="term" value="C:plasma membrane"/>
    <property type="evidence" value="ECO:0007669"/>
    <property type="project" value="UniProtKB-SubCell"/>
</dbReference>
<evidence type="ECO:0000313" key="9">
    <source>
        <dbReference type="EMBL" id="AIF84474.1"/>
    </source>
</evidence>
<evidence type="ECO:0000256" key="6">
    <source>
        <dbReference type="ARBA" id="ARBA00035120"/>
    </source>
</evidence>
<organism evidence="9 10">
    <name type="scientific">Candidatus Nitrososphaera evergladensis SR1</name>
    <dbReference type="NCBI Taxonomy" id="1459636"/>
    <lineage>
        <taxon>Archaea</taxon>
        <taxon>Nitrososphaerota</taxon>
        <taxon>Nitrososphaeria</taxon>
        <taxon>Nitrososphaerales</taxon>
        <taxon>Nitrososphaeraceae</taxon>
        <taxon>Nitrososphaera</taxon>
    </lineage>
</organism>
<feature type="binding site" evidence="8">
    <location>
        <position position="117"/>
    </location>
    <ligand>
        <name>Na(+)</name>
        <dbReference type="ChEBI" id="CHEBI:29101"/>
        <note>structural</note>
    </ligand>
</feature>
<dbReference type="GO" id="GO:0062054">
    <property type="term" value="F:fluoride channel activity"/>
    <property type="evidence" value="ECO:0007669"/>
    <property type="project" value="UniProtKB-UniRule"/>
</dbReference>
<keyword evidence="8" id="KW-0407">Ion channel</keyword>
<keyword evidence="4 8" id="KW-1133">Transmembrane helix</keyword>
<keyword evidence="8" id="KW-0915">Sodium</keyword>
<feature type="transmembrane region" description="Helical" evidence="8">
    <location>
        <begin position="76"/>
        <end position="100"/>
    </location>
</feature>
<keyword evidence="8" id="KW-0813">Transport</keyword>
<dbReference type="PANTHER" id="PTHR28259">
    <property type="entry name" value="FLUORIDE EXPORT PROTEIN 1-RELATED"/>
    <property type="match status" value="1"/>
</dbReference>
<evidence type="ECO:0000256" key="8">
    <source>
        <dbReference type="HAMAP-Rule" id="MF_00454"/>
    </source>
</evidence>
<evidence type="ECO:0000313" key="10">
    <source>
        <dbReference type="Proteomes" id="UP000028194"/>
    </source>
</evidence>
<dbReference type="eggNOG" id="arCOG04701">
    <property type="taxonomic scope" value="Archaea"/>
</dbReference>
<dbReference type="PANTHER" id="PTHR28259:SF1">
    <property type="entry name" value="FLUORIDE EXPORT PROTEIN 1-RELATED"/>
    <property type="match status" value="1"/>
</dbReference>
<keyword evidence="5 8" id="KW-0472">Membrane</keyword>
<comment type="subcellular location">
    <subcellularLocation>
        <location evidence="1 8">Cell membrane</location>
        <topology evidence="1 8">Multi-pass membrane protein</topology>
    </subcellularLocation>
</comment>
<comment type="function">
    <text evidence="8">Fluoride-specific ion channel. Important for reducing fluoride concentration in the cell, thus reducing its toxicity.</text>
</comment>
<evidence type="ECO:0000256" key="2">
    <source>
        <dbReference type="ARBA" id="ARBA00022475"/>
    </source>
</evidence>
<evidence type="ECO:0000256" key="1">
    <source>
        <dbReference type="ARBA" id="ARBA00004651"/>
    </source>
</evidence>
<dbReference type="Proteomes" id="UP000028194">
    <property type="component" value="Chromosome"/>
</dbReference>
<comment type="similarity">
    <text evidence="6 8">Belongs to the fluoride channel Fluc/FEX (TC 1.A.43) family.</text>
</comment>
<dbReference type="KEGG" id="nev:NTE_02424"/>
<proteinExistence type="inferred from homology"/>
<dbReference type="Pfam" id="PF02537">
    <property type="entry name" value="CRCB"/>
    <property type="match status" value="1"/>
</dbReference>
<feature type="binding site" evidence="8">
    <location>
        <position position="120"/>
    </location>
    <ligand>
        <name>Na(+)</name>
        <dbReference type="ChEBI" id="CHEBI:29101"/>
        <note>structural</note>
    </ligand>
</feature>
<dbReference type="HAMAP" id="MF_00454">
    <property type="entry name" value="FluC"/>
    <property type="match status" value="1"/>
</dbReference>
<reference evidence="9 10" key="1">
    <citation type="journal article" date="2014" name="PLoS ONE">
        <title>Genome Sequence of Candidatus Nitrososphaera evergladensis from Group I.1b Enriched from Everglades Soil Reveals Novel Genomic Features of the Ammonia-Oxidizing Archaea.</title>
        <authorList>
            <person name="Zhalnina K.V."/>
            <person name="Dias R."/>
            <person name="Leonard M.T."/>
            <person name="Dorr de Quadros P."/>
            <person name="Camargo F.A."/>
            <person name="Drew J.C."/>
            <person name="Farmerie W.G."/>
            <person name="Daroub S.H."/>
            <person name="Triplett E.W."/>
        </authorList>
    </citation>
    <scope>NUCLEOTIDE SEQUENCE [LARGE SCALE GENOMIC DNA]</scope>
    <source>
        <strain evidence="9 10">SR1</strain>
    </source>
</reference>
<feature type="transmembrane region" description="Helical" evidence="8">
    <location>
        <begin position="46"/>
        <end position="64"/>
    </location>
</feature>
<feature type="transmembrane region" description="Helical" evidence="8">
    <location>
        <begin position="107"/>
        <end position="126"/>
    </location>
</feature>
<dbReference type="HOGENOM" id="CLU_114342_3_1_2"/>
<comment type="activity regulation">
    <text evidence="8">Na(+) is not transported, but it plays an essential structural role and its presence is essential for fluoride channel function.</text>
</comment>
<dbReference type="InterPro" id="IPR003691">
    <property type="entry name" value="FluC"/>
</dbReference>
<evidence type="ECO:0000256" key="3">
    <source>
        <dbReference type="ARBA" id="ARBA00022692"/>
    </source>
</evidence>
<accession>A0A075MYZ0</accession>
<comment type="catalytic activity">
    <reaction evidence="7">
        <text>fluoride(in) = fluoride(out)</text>
        <dbReference type="Rhea" id="RHEA:76159"/>
        <dbReference type="ChEBI" id="CHEBI:17051"/>
    </reaction>
    <physiologicalReaction direction="left-to-right" evidence="7">
        <dbReference type="Rhea" id="RHEA:76160"/>
    </physiologicalReaction>
</comment>
<sequence>MPSGYGISLGAAGLNRPFPEVLIMPTRKYSRKNGGQKETERKKMKGIEFVLLAAGAVAGAFLRYRMAESPVMLDALPVNVLVINITGSFILGVFSILAAAWNLDSRYSLLVAIGFCGSLTTMSSFALETNNLLENRQLGLVALNIAANVGLSIGAIIGGRSIASVLFR</sequence>
<protein>
    <recommendedName>
        <fullName evidence="8">Fluoride-specific ion channel FluC</fullName>
    </recommendedName>
</protein>
<keyword evidence="2 8" id="KW-1003">Cell membrane</keyword>
<evidence type="ECO:0000256" key="4">
    <source>
        <dbReference type="ARBA" id="ARBA00022989"/>
    </source>
</evidence>
<evidence type="ECO:0000256" key="5">
    <source>
        <dbReference type="ARBA" id="ARBA00023136"/>
    </source>
</evidence>
<keyword evidence="8" id="KW-0479">Metal-binding</keyword>
<dbReference type="GO" id="GO:0140114">
    <property type="term" value="P:cellular detoxification of fluoride"/>
    <property type="evidence" value="ECO:0007669"/>
    <property type="project" value="UniProtKB-UniRule"/>
</dbReference>
<dbReference type="STRING" id="1459636.NTE_02424"/>